<keyword evidence="9" id="KW-1185">Reference proteome</keyword>
<feature type="transmembrane region" description="Helical" evidence="7">
    <location>
        <begin position="233"/>
        <end position="253"/>
    </location>
</feature>
<dbReference type="Pfam" id="PF00854">
    <property type="entry name" value="PTR2"/>
    <property type="match status" value="1"/>
</dbReference>
<comment type="caution">
    <text evidence="8">The sequence shown here is derived from an EMBL/GenBank/DDBJ whole genome shotgun (WGS) entry which is preliminary data.</text>
</comment>
<keyword evidence="3 7" id="KW-0812">Transmembrane</keyword>
<reference evidence="8" key="1">
    <citation type="journal article" date="2021" name="J Fungi (Basel)">
        <title>Virulence traits and population genomics of the black yeast Aureobasidium melanogenum.</title>
        <authorList>
            <person name="Cernosa A."/>
            <person name="Sun X."/>
            <person name="Gostincar C."/>
            <person name="Fang C."/>
            <person name="Gunde-Cimerman N."/>
            <person name="Song Z."/>
        </authorList>
    </citation>
    <scope>NUCLEOTIDE SEQUENCE</scope>
    <source>
        <strain evidence="8">EXF-9298</strain>
    </source>
</reference>
<feature type="transmembrane region" description="Helical" evidence="7">
    <location>
        <begin position="120"/>
        <end position="144"/>
    </location>
</feature>
<dbReference type="Proteomes" id="UP000729357">
    <property type="component" value="Unassembled WGS sequence"/>
</dbReference>
<feature type="region of interest" description="Disordered" evidence="6">
    <location>
        <begin position="1"/>
        <end position="26"/>
    </location>
</feature>
<accession>A0A9P8FL27</accession>
<feature type="transmembrane region" description="Helical" evidence="7">
    <location>
        <begin position="150"/>
        <end position="171"/>
    </location>
</feature>
<feature type="compositionally biased region" description="Polar residues" evidence="6">
    <location>
        <begin position="1"/>
        <end position="21"/>
    </location>
</feature>
<keyword evidence="4 7" id="KW-1133">Transmembrane helix</keyword>
<dbReference type="EMBL" id="JAHFXS010001642">
    <property type="protein sequence ID" value="KAG9976352.1"/>
    <property type="molecule type" value="Genomic_DNA"/>
</dbReference>
<protein>
    <submittedName>
        <fullName evidence="8">Oligopeptide transporter</fullName>
    </submittedName>
</protein>
<evidence type="ECO:0000256" key="2">
    <source>
        <dbReference type="ARBA" id="ARBA00005982"/>
    </source>
</evidence>
<evidence type="ECO:0000256" key="6">
    <source>
        <dbReference type="SAM" id="MobiDB-lite"/>
    </source>
</evidence>
<feature type="non-terminal residue" evidence="8">
    <location>
        <position position="534"/>
    </location>
</feature>
<feature type="transmembrane region" description="Helical" evidence="7">
    <location>
        <begin position="478"/>
        <end position="498"/>
    </location>
</feature>
<evidence type="ECO:0000313" key="8">
    <source>
        <dbReference type="EMBL" id="KAG9976352.1"/>
    </source>
</evidence>
<dbReference type="PANTHER" id="PTHR11654">
    <property type="entry name" value="OLIGOPEPTIDE TRANSPORTER-RELATED"/>
    <property type="match status" value="1"/>
</dbReference>
<dbReference type="InterPro" id="IPR036259">
    <property type="entry name" value="MFS_trans_sf"/>
</dbReference>
<evidence type="ECO:0000256" key="7">
    <source>
        <dbReference type="SAM" id="Phobius"/>
    </source>
</evidence>
<dbReference type="GO" id="GO:0016020">
    <property type="term" value="C:membrane"/>
    <property type="evidence" value="ECO:0007669"/>
    <property type="project" value="UniProtKB-SubCell"/>
</dbReference>
<dbReference type="SUPFAM" id="SSF103473">
    <property type="entry name" value="MFS general substrate transporter"/>
    <property type="match status" value="1"/>
</dbReference>
<comment type="subcellular location">
    <subcellularLocation>
        <location evidence="1">Membrane</location>
        <topology evidence="1">Multi-pass membrane protein</topology>
    </subcellularLocation>
</comment>
<dbReference type="Gene3D" id="1.20.1250.20">
    <property type="entry name" value="MFS general substrate transporter like domains"/>
    <property type="match status" value="1"/>
</dbReference>
<evidence type="ECO:0000313" key="9">
    <source>
        <dbReference type="Proteomes" id="UP000729357"/>
    </source>
</evidence>
<evidence type="ECO:0000256" key="3">
    <source>
        <dbReference type="ARBA" id="ARBA00022692"/>
    </source>
</evidence>
<dbReference type="InterPro" id="IPR000109">
    <property type="entry name" value="POT_fam"/>
</dbReference>
<evidence type="ECO:0000256" key="5">
    <source>
        <dbReference type="ARBA" id="ARBA00023136"/>
    </source>
</evidence>
<feature type="transmembrane region" description="Helical" evidence="7">
    <location>
        <begin position="91"/>
        <end position="111"/>
    </location>
</feature>
<feature type="transmembrane region" description="Helical" evidence="7">
    <location>
        <begin position="388"/>
        <end position="412"/>
    </location>
</feature>
<reference evidence="8" key="2">
    <citation type="submission" date="2021-08" db="EMBL/GenBank/DDBJ databases">
        <authorList>
            <person name="Gostincar C."/>
            <person name="Sun X."/>
            <person name="Song Z."/>
            <person name="Gunde-Cimerman N."/>
        </authorList>
    </citation>
    <scope>NUCLEOTIDE SEQUENCE</scope>
    <source>
        <strain evidence="8">EXF-9298</strain>
    </source>
</reference>
<feature type="transmembrane region" description="Helical" evidence="7">
    <location>
        <begin position="439"/>
        <end position="457"/>
    </location>
</feature>
<gene>
    <name evidence="8" type="ORF">KCU98_g10778</name>
</gene>
<proteinExistence type="inferred from homology"/>
<evidence type="ECO:0000256" key="1">
    <source>
        <dbReference type="ARBA" id="ARBA00004141"/>
    </source>
</evidence>
<dbReference type="AlphaFoldDB" id="A0A9P8FL27"/>
<keyword evidence="5 7" id="KW-0472">Membrane</keyword>
<dbReference type="GO" id="GO:0022857">
    <property type="term" value="F:transmembrane transporter activity"/>
    <property type="evidence" value="ECO:0007669"/>
    <property type="project" value="InterPro"/>
</dbReference>
<feature type="transmembrane region" description="Helical" evidence="7">
    <location>
        <begin position="504"/>
        <end position="523"/>
    </location>
</feature>
<organism evidence="8 9">
    <name type="scientific">Aureobasidium melanogenum</name>
    <name type="common">Aureobasidium pullulans var. melanogenum</name>
    <dbReference type="NCBI Taxonomy" id="46634"/>
    <lineage>
        <taxon>Eukaryota</taxon>
        <taxon>Fungi</taxon>
        <taxon>Dikarya</taxon>
        <taxon>Ascomycota</taxon>
        <taxon>Pezizomycotina</taxon>
        <taxon>Dothideomycetes</taxon>
        <taxon>Dothideomycetidae</taxon>
        <taxon>Dothideales</taxon>
        <taxon>Saccotheciaceae</taxon>
        <taxon>Aureobasidium</taxon>
    </lineage>
</organism>
<comment type="similarity">
    <text evidence="2">Belongs to the major facilitator superfamily. Proton-dependent oligopeptide transporter (POT/PTR) (TC 2.A.17) family.</text>
</comment>
<name>A0A9P8FL27_AURME</name>
<sequence length="534" mass="58685">MSIANDQKQPAQESVPSQDLTNHAPPTDQELHDLVHVADNIPMEAWLVMLVGSAERFVCYGASTCLQNYLQYSRQDVIPGVLGLGQADATAINYAFMVLVNFAPVPMAIVADGHLGRYKLIVISTLIYICGSAILFATSLPVAIEAGASGAGLAVALVLIALGIGGVKACMYPFIADQYPHHEAFIRVLPSGERVIVERSLTIQFMYNWYFWFINVASLSGIATTFMERYIDFWTAFLLCFCALWVGVIMLLICKNRYVKTPPAGSVMPKILRVIGLGIKEGFSLSAAEPKEQMEKHSREVPWNEEFVDGVRSALVACQICLAFPIVWLCWGQTYNNLISQAGQMETYGIPNDVMPAFNPTACIIAGPVIQQWLFPLLNRRKIPFRPIARISVGFFLMGASLAWAAGLQAFIYHAKPCHSHPLICSDFTTGDGPQQINVFLQVPCYVLMAVGEIFCVTTGSEFCYSRAPKSMKSIVQALFVGTASISYALGIAISPVAKDPHMVVFYACLTGVQIAITILFWLKFRHLDKAIIV</sequence>
<evidence type="ECO:0000256" key="4">
    <source>
        <dbReference type="ARBA" id="ARBA00022989"/>
    </source>
</evidence>
<feature type="transmembrane region" description="Helical" evidence="7">
    <location>
        <begin position="209"/>
        <end position="227"/>
    </location>
</feature>